<dbReference type="GO" id="GO:0006935">
    <property type="term" value="P:chemotaxis"/>
    <property type="evidence" value="ECO:0007669"/>
    <property type="project" value="InterPro"/>
</dbReference>
<gene>
    <name evidence="7" type="ORF">N789_09055</name>
</gene>
<dbReference type="STRING" id="1121015.GCA_000420545_00626"/>
<feature type="compositionally biased region" description="Polar residues" evidence="5">
    <location>
        <begin position="384"/>
        <end position="395"/>
    </location>
</feature>
<dbReference type="InterPro" id="IPR000673">
    <property type="entry name" value="Sig_transdc_resp-reg_Me-estase"/>
</dbReference>
<feature type="region of interest" description="Disordered" evidence="5">
    <location>
        <begin position="110"/>
        <end position="141"/>
    </location>
</feature>
<comment type="caution">
    <text evidence="4">Lacks conserved residue(s) required for the propagation of feature annotation.</text>
</comment>
<evidence type="ECO:0000313" key="7">
    <source>
        <dbReference type="EMBL" id="KFN43412.1"/>
    </source>
</evidence>
<feature type="compositionally biased region" description="Basic and acidic residues" evidence="5">
    <location>
        <begin position="354"/>
        <end position="364"/>
    </location>
</feature>
<reference evidence="7 8" key="1">
    <citation type="submission" date="2013-09" db="EMBL/GenBank/DDBJ databases">
        <title>Genome sequencing of Arenimonas oryziterrae.</title>
        <authorList>
            <person name="Chen F."/>
            <person name="Wang G."/>
        </authorList>
    </citation>
    <scope>NUCLEOTIDE SEQUENCE [LARGE SCALE GENOMIC DNA]</scope>
    <source>
        <strain evidence="7 8">YC6267</strain>
    </source>
</reference>
<dbReference type="GO" id="GO:0005737">
    <property type="term" value="C:cytoplasm"/>
    <property type="evidence" value="ECO:0007669"/>
    <property type="project" value="InterPro"/>
</dbReference>
<dbReference type="Gene3D" id="3.40.50.180">
    <property type="entry name" value="Methylesterase CheB, C-terminal domain"/>
    <property type="match status" value="1"/>
</dbReference>
<evidence type="ECO:0000256" key="3">
    <source>
        <dbReference type="ARBA" id="ARBA00048267"/>
    </source>
</evidence>
<comment type="catalytic activity">
    <reaction evidence="3">
        <text>[protein]-L-glutamate 5-O-methyl ester + H2O = L-glutamyl-[protein] + methanol + H(+)</text>
        <dbReference type="Rhea" id="RHEA:23236"/>
        <dbReference type="Rhea" id="RHEA-COMP:10208"/>
        <dbReference type="Rhea" id="RHEA-COMP:10311"/>
        <dbReference type="ChEBI" id="CHEBI:15377"/>
        <dbReference type="ChEBI" id="CHEBI:15378"/>
        <dbReference type="ChEBI" id="CHEBI:17790"/>
        <dbReference type="ChEBI" id="CHEBI:29973"/>
        <dbReference type="ChEBI" id="CHEBI:82795"/>
        <dbReference type="EC" id="3.1.1.61"/>
    </reaction>
</comment>
<dbReference type="OrthoDB" id="9793421at2"/>
<sequence length="625" mass="64908">MAESAVRVALLARPGNARDQLHRALTELGAILVAEGDPSELDPGTVVGQSPTLVLVSLEPAIEPALDRFDALLSTPGIEVMYDDAEVTRDLDGWDLNRWARHLAAKLLGSDTLPPVPGGSDPLPELDMTPVPGLPPTPAQLMDSEKLEDYAQDAPDLADWVPTNPSLTETPAQAEEPAPAPEIAEAEEISLDLDIGDIELALQGIDAPTVARDTPLPQAEQDSVAAAPTSLDDFSFEFDTGADSAPTLGDSFIEAAAPVVASEEFIDAAPAAGEADEFSLASIPAADDLDFVDDTPASSLGGGSEDEPLLADLDVGGEPVRFSNFDEDHSAQVATGMDDDVAALAAQLEAFEKTDTRREVKDPDFSLNFDTEAAPPPRSAGAAQETSRGAPSSASQLAAKVDFGNLSLLGEDEDHSTPAAPAKVEASSSLLGSVANLELVAMDASAEGYQNYVAGAVVIIAGLGGPDAVRQMLSSLPEKMPVPVLLYQHLEAGKHERLVDQLGKISKLPVVLAEEGAQAQPGKVSVLPAGLSAVNEHGALRFTSGPLTELISVLRPAESVVVLLSGADVDLVPAVMRLQSAGGIAMAQDPDSCFDPAAPQVMTRQGAPSYPALGLAQKIATRWSV</sequence>
<name>A0A091AVX8_9GAMM</name>
<keyword evidence="1" id="KW-0378">Hydrolase</keyword>
<evidence type="ECO:0000256" key="4">
    <source>
        <dbReference type="PROSITE-ProRule" id="PRU00050"/>
    </source>
</evidence>
<proteinExistence type="predicted"/>
<dbReference type="GO" id="GO:0000156">
    <property type="term" value="F:phosphorelay response regulator activity"/>
    <property type="evidence" value="ECO:0007669"/>
    <property type="project" value="InterPro"/>
</dbReference>
<feature type="compositionally biased region" description="Low complexity" evidence="5">
    <location>
        <begin position="171"/>
        <end position="180"/>
    </location>
</feature>
<protein>
    <recommendedName>
        <fullName evidence="2">protein-glutamate methylesterase</fullName>
        <ecNumber evidence="2">3.1.1.61</ecNumber>
    </recommendedName>
</protein>
<dbReference type="Pfam" id="PF01339">
    <property type="entry name" value="CheB_methylest"/>
    <property type="match status" value="1"/>
</dbReference>
<feature type="region of interest" description="Disordered" evidence="5">
    <location>
        <begin position="156"/>
        <end position="180"/>
    </location>
</feature>
<dbReference type="PANTHER" id="PTHR42872:SF6">
    <property type="entry name" value="PROTEIN-GLUTAMATE METHYLESTERASE_PROTEIN-GLUTAMINE GLUTAMINASE"/>
    <property type="match status" value="1"/>
</dbReference>
<evidence type="ECO:0000256" key="1">
    <source>
        <dbReference type="ARBA" id="ARBA00022801"/>
    </source>
</evidence>
<dbReference type="PATRIC" id="fig|1121015.4.peg.1302"/>
<dbReference type="RefSeq" id="WP_022968280.1">
    <property type="nucleotide sequence ID" value="NZ_ATVD01000001.1"/>
</dbReference>
<evidence type="ECO:0000259" key="6">
    <source>
        <dbReference type="PROSITE" id="PS50122"/>
    </source>
</evidence>
<dbReference type="EMBL" id="AVCI01000005">
    <property type="protein sequence ID" value="KFN43412.1"/>
    <property type="molecule type" value="Genomic_DNA"/>
</dbReference>
<dbReference type="InterPro" id="IPR035909">
    <property type="entry name" value="CheB_C"/>
</dbReference>
<feature type="domain" description="CheB-type methylesterase" evidence="6">
    <location>
        <begin position="457"/>
        <end position="607"/>
    </location>
</feature>
<dbReference type="Proteomes" id="UP000029385">
    <property type="component" value="Unassembled WGS sequence"/>
</dbReference>
<evidence type="ECO:0000256" key="5">
    <source>
        <dbReference type="SAM" id="MobiDB-lite"/>
    </source>
</evidence>
<dbReference type="GO" id="GO:0008984">
    <property type="term" value="F:protein-glutamate methylesterase activity"/>
    <property type="evidence" value="ECO:0007669"/>
    <property type="project" value="UniProtKB-EC"/>
</dbReference>
<feature type="region of interest" description="Disordered" evidence="5">
    <location>
        <begin position="292"/>
        <end position="311"/>
    </location>
</feature>
<dbReference type="AlphaFoldDB" id="A0A091AVX8"/>
<accession>A0A091AVX8</accession>
<evidence type="ECO:0000256" key="2">
    <source>
        <dbReference type="ARBA" id="ARBA00039140"/>
    </source>
</evidence>
<organism evidence="7 8">
    <name type="scientific">Arenimonas oryziterrae DSM 21050 = YC6267</name>
    <dbReference type="NCBI Taxonomy" id="1121015"/>
    <lineage>
        <taxon>Bacteria</taxon>
        <taxon>Pseudomonadati</taxon>
        <taxon>Pseudomonadota</taxon>
        <taxon>Gammaproteobacteria</taxon>
        <taxon>Lysobacterales</taxon>
        <taxon>Lysobacteraceae</taxon>
        <taxon>Arenimonas</taxon>
    </lineage>
</organism>
<dbReference type="EC" id="3.1.1.61" evidence="2"/>
<dbReference type="PANTHER" id="PTHR42872">
    <property type="entry name" value="PROTEIN-GLUTAMATE METHYLESTERASE/PROTEIN-GLUTAMINE GLUTAMINASE"/>
    <property type="match status" value="1"/>
</dbReference>
<keyword evidence="8" id="KW-1185">Reference proteome</keyword>
<dbReference type="eggNOG" id="COG2201">
    <property type="taxonomic scope" value="Bacteria"/>
</dbReference>
<evidence type="ECO:0000313" key="8">
    <source>
        <dbReference type="Proteomes" id="UP000029385"/>
    </source>
</evidence>
<dbReference type="SUPFAM" id="SSF52738">
    <property type="entry name" value="Methylesterase CheB, C-terminal domain"/>
    <property type="match status" value="1"/>
</dbReference>
<dbReference type="PROSITE" id="PS50122">
    <property type="entry name" value="CHEB"/>
    <property type="match status" value="1"/>
</dbReference>
<feature type="region of interest" description="Disordered" evidence="5">
    <location>
        <begin position="354"/>
        <end position="395"/>
    </location>
</feature>
<comment type="caution">
    <text evidence="7">The sequence shown here is derived from an EMBL/GenBank/DDBJ whole genome shotgun (WGS) entry which is preliminary data.</text>
</comment>